<organism evidence="10 11">
    <name type="scientific">Propylenella binzhouense</name>
    <dbReference type="NCBI Taxonomy" id="2555902"/>
    <lineage>
        <taxon>Bacteria</taxon>
        <taxon>Pseudomonadati</taxon>
        <taxon>Pseudomonadota</taxon>
        <taxon>Alphaproteobacteria</taxon>
        <taxon>Hyphomicrobiales</taxon>
        <taxon>Propylenellaceae</taxon>
        <taxon>Propylenella</taxon>
    </lineage>
</organism>
<dbReference type="InterPro" id="IPR002933">
    <property type="entry name" value="Peptidase_M20"/>
</dbReference>
<comment type="subunit">
    <text evidence="3">Homodimer.</text>
</comment>
<dbReference type="InterPro" id="IPR036264">
    <property type="entry name" value="Bact_exopeptidase_dim_dom"/>
</dbReference>
<feature type="binding site" evidence="7">
    <location>
        <position position="181"/>
    </location>
    <ligand>
        <name>Zn(2+)</name>
        <dbReference type="ChEBI" id="CHEBI:29105"/>
        <label>1</label>
    </ligand>
</feature>
<keyword evidence="4 7" id="KW-0479">Metal-binding</keyword>
<dbReference type="SUPFAM" id="SSF53187">
    <property type="entry name" value="Zn-dependent exopeptidases"/>
    <property type="match status" value="1"/>
</dbReference>
<dbReference type="Gene3D" id="3.40.630.10">
    <property type="entry name" value="Zn peptidases"/>
    <property type="match status" value="1"/>
</dbReference>
<keyword evidence="7" id="KW-0862">Zinc</keyword>
<reference evidence="10" key="1">
    <citation type="submission" date="2019-03" db="EMBL/GenBank/DDBJ databases">
        <title>Afifella sp. nov., isolated from activated sludge.</title>
        <authorList>
            <person name="Li Q."/>
            <person name="Liu Y."/>
        </authorList>
    </citation>
    <scope>NUCLEOTIDE SEQUENCE</scope>
    <source>
        <strain evidence="10">L72</strain>
    </source>
</reference>
<dbReference type="OrthoDB" id="9808195at2"/>
<dbReference type="GO" id="GO:0046872">
    <property type="term" value="F:metal ion binding"/>
    <property type="evidence" value="ECO:0007669"/>
    <property type="project" value="UniProtKB-KW"/>
</dbReference>
<evidence type="ECO:0000256" key="4">
    <source>
        <dbReference type="ARBA" id="ARBA00022723"/>
    </source>
</evidence>
<protein>
    <submittedName>
        <fullName evidence="10">Allantoate amidohydrolase</fullName>
    </submittedName>
</protein>
<evidence type="ECO:0000256" key="2">
    <source>
        <dbReference type="ARBA" id="ARBA00006153"/>
    </source>
</evidence>
<dbReference type="NCBIfam" id="NF006775">
    <property type="entry name" value="PRK09290.2-5"/>
    <property type="match status" value="1"/>
</dbReference>
<keyword evidence="6" id="KW-0464">Manganese</keyword>
<dbReference type="Proteomes" id="UP000773614">
    <property type="component" value="Unassembled WGS sequence"/>
</dbReference>
<dbReference type="Gene3D" id="3.30.70.360">
    <property type="match status" value="1"/>
</dbReference>
<feature type="binding site" evidence="7">
    <location>
        <position position="372"/>
    </location>
    <ligand>
        <name>Zn(2+)</name>
        <dbReference type="ChEBI" id="CHEBI:29105"/>
        <label>2</label>
    </ligand>
</feature>
<dbReference type="PIRSF" id="PIRSF001235">
    <property type="entry name" value="Amidase_carbamoylase"/>
    <property type="match status" value="1"/>
</dbReference>
<feature type="binding site" evidence="7">
    <location>
        <position position="71"/>
    </location>
    <ligand>
        <name>Zn(2+)</name>
        <dbReference type="ChEBI" id="CHEBI:29105"/>
        <label>1</label>
    </ligand>
</feature>
<dbReference type="CDD" id="cd03884">
    <property type="entry name" value="M20_bAS"/>
    <property type="match status" value="1"/>
</dbReference>
<gene>
    <name evidence="10" type="ORF">E4O86_02035</name>
</gene>
<feature type="binding site" evidence="8">
    <location>
        <position position="278"/>
    </location>
    <ligand>
        <name>allantoate</name>
        <dbReference type="ChEBI" id="CHEBI:17536"/>
    </ligand>
</feature>
<dbReference type="InterPro" id="IPR001261">
    <property type="entry name" value="ArgE/DapE_CS"/>
</dbReference>
<comment type="caution">
    <text evidence="10">The sequence shown here is derived from an EMBL/GenBank/DDBJ whole genome shotgun (WGS) entry which is preliminary data.</text>
</comment>
<evidence type="ECO:0000259" key="9">
    <source>
        <dbReference type="Pfam" id="PF07687"/>
    </source>
</evidence>
<feature type="binding site" evidence="7">
    <location>
        <position position="82"/>
    </location>
    <ligand>
        <name>Zn(2+)</name>
        <dbReference type="ChEBI" id="CHEBI:29105"/>
        <label>2</label>
    </ligand>
</feature>
<evidence type="ECO:0000256" key="8">
    <source>
        <dbReference type="PIRSR" id="PIRSR001235-2"/>
    </source>
</evidence>
<dbReference type="SUPFAM" id="SSF55031">
    <property type="entry name" value="Bacterial exopeptidase dimerisation domain"/>
    <property type="match status" value="1"/>
</dbReference>
<sequence>MARLDALARFSDEEGHLARTFLSPAHRCAADRVKAWMEEAGMTARIDAIGNVVGRYEGRRPGAPALLIGSHLDTVRRAGRYDGSFGVLTAVAAVAELSARGMRFETAVEVIAFGDEEGVRFPTTLSGSRAIAGTFDAAALDLVDDRGITLRDALAAFGCDPAAIGAVARRPEDILGYVEVHIEQGPVLEREGLAVGVVTAIAGASRAAIDVAGEAGHAGTVPMGLRRDALAAAAEMVLAVESTGRSAPDLVATVGRLVAEPGAVNVIPGRAAFTVDLRHPEDAVREAAIAALEGRIREIATRRGVRAEIRPTHAARATRCDPGMIAALSRAVAEAGLPVRLLPSGAGHDAMAVAALCPVGMLFVRCAGGVSHDPAEAVDQADAGAALDVLLRFLLNVLHAGAVR</sequence>
<keyword evidence="5" id="KW-0378">Hydrolase</keyword>
<comment type="cofactor">
    <cofactor evidence="1">
        <name>Mn(2+)</name>
        <dbReference type="ChEBI" id="CHEBI:29035"/>
    </cofactor>
</comment>
<comment type="similarity">
    <text evidence="2">Belongs to the peptidase M20 family.</text>
</comment>
<evidence type="ECO:0000313" key="11">
    <source>
        <dbReference type="Proteomes" id="UP000773614"/>
    </source>
</evidence>
<dbReference type="InterPro" id="IPR011650">
    <property type="entry name" value="Peptidase_M20_dimer"/>
</dbReference>
<dbReference type="GO" id="GO:0016813">
    <property type="term" value="F:hydrolase activity, acting on carbon-nitrogen (but not peptide) bonds, in linear amidines"/>
    <property type="evidence" value="ECO:0007669"/>
    <property type="project" value="InterPro"/>
</dbReference>
<evidence type="ECO:0000256" key="5">
    <source>
        <dbReference type="ARBA" id="ARBA00022801"/>
    </source>
</evidence>
<dbReference type="EMBL" id="SPKJ01000003">
    <property type="protein sequence ID" value="MYZ46500.1"/>
    <property type="molecule type" value="Genomic_DNA"/>
</dbReference>
<feature type="binding site" evidence="7">
    <location>
        <position position="117"/>
    </location>
    <ligand>
        <name>Zn(2+)</name>
        <dbReference type="ChEBI" id="CHEBI:29105"/>
        <label>2</label>
    </ligand>
</feature>
<evidence type="ECO:0000256" key="3">
    <source>
        <dbReference type="ARBA" id="ARBA00011738"/>
    </source>
</evidence>
<dbReference type="PROSITE" id="PS00758">
    <property type="entry name" value="ARGE_DAPE_CPG2_1"/>
    <property type="match status" value="1"/>
</dbReference>
<dbReference type="Pfam" id="PF07687">
    <property type="entry name" value="M20_dimer"/>
    <property type="match status" value="1"/>
</dbReference>
<accession>A0A964T1B6</accession>
<dbReference type="PANTHER" id="PTHR32494">
    <property type="entry name" value="ALLANTOATE DEIMINASE-RELATED"/>
    <property type="match status" value="1"/>
</dbReference>
<evidence type="ECO:0000256" key="1">
    <source>
        <dbReference type="ARBA" id="ARBA00001936"/>
    </source>
</evidence>
<keyword evidence="11" id="KW-1185">Reference proteome</keyword>
<name>A0A964T1B6_9HYPH</name>
<evidence type="ECO:0000256" key="7">
    <source>
        <dbReference type="PIRSR" id="PIRSR001235-1"/>
    </source>
</evidence>
<feature type="binding site" evidence="8">
    <location>
        <position position="265"/>
    </location>
    <ligand>
        <name>allantoate</name>
        <dbReference type="ChEBI" id="CHEBI:17536"/>
    </ligand>
</feature>
<evidence type="ECO:0000313" key="10">
    <source>
        <dbReference type="EMBL" id="MYZ46500.1"/>
    </source>
</evidence>
<dbReference type="AlphaFoldDB" id="A0A964T1B6"/>
<evidence type="ECO:0000256" key="6">
    <source>
        <dbReference type="ARBA" id="ARBA00023211"/>
    </source>
</evidence>
<comment type="cofactor">
    <cofactor evidence="7">
        <name>Zn(2+)</name>
        <dbReference type="ChEBI" id="CHEBI:29105"/>
    </cofactor>
    <text evidence="7">Binds 2 Zn(2+) ions per subunit.</text>
</comment>
<proteinExistence type="inferred from homology"/>
<dbReference type="NCBIfam" id="TIGR01879">
    <property type="entry name" value="hydantase"/>
    <property type="match status" value="1"/>
</dbReference>
<feature type="binding site" evidence="8">
    <location>
        <position position="206"/>
    </location>
    <ligand>
        <name>allantoate</name>
        <dbReference type="ChEBI" id="CHEBI:17536"/>
    </ligand>
</feature>
<feature type="binding site" evidence="7">
    <location>
        <position position="82"/>
    </location>
    <ligand>
        <name>Zn(2+)</name>
        <dbReference type="ChEBI" id="CHEBI:29105"/>
        <label>1</label>
    </ligand>
</feature>
<dbReference type="PANTHER" id="PTHR32494:SF19">
    <property type="entry name" value="ALLANTOATE DEIMINASE-RELATED"/>
    <property type="match status" value="1"/>
</dbReference>
<feature type="domain" description="Peptidase M20 dimerisation" evidence="9">
    <location>
        <begin position="202"/>
        <end position="300"/>
    </location>
</feature>
<dbReference type="Pfam" id="PF01546">
    <property type="entry name" value="Peptidase_M20"/>
    <property type="match status" value="1"/>
</dbReference>
<dbReference type="InterPro" id="IPR010158">
    <property type="entry name" value="Amidase_Cbmase"/>
</dbReference>